<evidence type="ECO:0000256" key="4">
    <source>
        <dbReference type="ARBA" id="ARBA00022694"/>
    </source>
</evidence>
<reference evidence="11" key="1">
    <citation type="submission" date="2020-05" db="EMBL/GenBank/DDBJ databases">
        <authorList>
            <person name="Chiriac C."/>
            <person name="Salcher M."/>
            <person name="Ghai R."/>
            <person name="Kavagutti S V."/>
        </authorList>
    </citation>
    <scope>NUCLEOTIDE SEQUENCE</scope>
</reference>
<organism evidence="11">
    <name type="scientific">freshwater metagenome</name>
    <dbReference type="NCBI Taxonomy" id="449393"/>
    <lineage>
        <taxon>unclassified sequences</taxon>
        <taxon>metagenomes</taxon>
        <taxon>ecological metagenomes</taxon>
    </lineage>
</organism>
<keyword evidence="8" id="KW-0460">Magnesium</keyword>
<dbReference type="InterPro" id="IPR052390">
    <property type="entry name" value="tRNA_nt/polyA_polymerase"/>
</dbReference>
<evidence type="ECO:0000256" key="1">
    <source>
        <dbReference type="ARBA" id="ARBA00001946"/>
    </source>
</evidence>
<evidence type="ECO:0000256" key="3">
    <source>
        <dbReference type="ARBA" id="ARBA00022679"/>
    </source>
</evidence>
<evidence type="ECO:0000256" key="7">
    <source>
        <dbReference type="ARBA" id="ARBA00022741"/>
    </source>
</evidence>
<dbReference type="GO" id="GO:0046872">
    <property type="term" value="F:metal ion binding"/>
    <property type="evidence" value="ECO:0007669"/>
    <property type="project" value="UniProtKB-KW"/>
</dbReference>
<feature type="domain" description="Poly A polymerase head" evidence="10">
    <location>
        <begin position="29"/>
        <end position="148"/>
    </location>
</feature>
<gene>
    <name evidence="11" type="ORF">UFOPK3522_01489</name>
</gene>
<dbReference type="CDD" id="cd05398">
    <property type="entry name" value="NT_ClassII-CCAase"/>
    <property type="match status" value="1"/>
</dbReference>
<evidence type="ECO:0000256" key="5">
    <source>
        <dbReference type="ARBA" id="ARBA00022695"/>
    </source>
</evidence>
<evidence type="ECO:0000256" key="8">
    <source>
        <dbReference type="ARBA" id="ARBA00022842"/>
    </source>
</evidence>
<dbReference type="PANTHER" id="PTHR47788">
    <property type="entry name" value="POLYA POLYMERASE"/>
    <property type="match status" value="1"/>
</dbReference>
<dbReference type="InterPro" id="IPR002646">
    <property type="entry name" value="PolA_pol_head_dom"/>
</dbReference>
<sequence>MEAAEVVAKLIDLPGGQALLDAASGDESVWLVGGAVRDLMLGRTPEELDVVIDGPLDRVLARLGGEAERHDRFGTATVRLADGRIDLASARSEQYALPGALPDVSPASIDDDLQRRDFTINAIAIRLVDAELKAHDDALADLAAGRIRVLHSGSFVNDPTRLWRAARYSTRLGFELDEESAALAALASPGAVSGERLGHELRLSLREDSPTAVLSAVEALNPGALIEGFDPNPARLAEASALLGSAGRQDLLTLAACCQGVELQLLTRWLDHLQFTASERDLVTASSRWVTASPLRSAQSASQIAEAAAGAPLEAVALCGGENARQWLTELRHVTLEIDGDDLIAAGVPPGPAIGIGLKRALARTLDRDISGRDEQLQAALEGAEGPS</sequence>
<evidence type="ECO:0000313" key="11">
    <source>
        <dbReference type="EMBL" id="CAB4346830.1"/>
    </source>
</evidence>
<evidence type="ECO:0000256" key="2">
    <source>
        <dbReference type="ARBA" id="ARBA00022555"/>
    </source>
</evidence>
<keyword evidence="5" id="KW-0548">Nucleotidyltransferase</keyword>
<keyword evidence="6" id="KW-0479">Metal-binding</keyword>
<evidence type="ECO:0000259" key="10">
    <source>
        <dbReference type="Pfam" id="PF01743"/>
    </source>
</evidence>
<dbReference type="Gene3D" id="3.30.460.10">
    <property type="entry name" value="Beta Polymerase, domain 2"/>
    <property type="match status" value="1"/>
</dbReference>
<dbReference type="SUPFAM" id="SSF81891">
    <property type="entry name" value="Poly A polymerase C-terminal region-like"/>
    <property type="match status" value="1"/>
</dbReference>
<dbReference type="PANTHER" id="PTHR47788:SF1">
    <property type="entry name" value="A-ADDING TRNA NUCLEOTIDYLTRANSFERASE"/>
    <property type="match status" value="1"/>
</dbReference>
<proteinExistence type="predicted"/>
<name>A0A6J6A1B0_9ZZZZ</name>
<dbReference type="GO" id="GO:0016779">
    <property type="term" value="F:nucleotidyltransferase activity"/>
    <property type="evidence" value="ECO:0007669"/>
    <property type="project" value="UniProtKB-KW"/>
</dbReference>
<dbReference type="GO" id="GO:0000049">
    <property type="term" value="F:tRNA binding"/>
    <property type="evidence" value="ECO:0007669"/>
    <property type="project" value="UniProtKB-KW"/>
</dbReference>
<dbReference type="Gene3D" id="1.10.3090.10">
    <property type="entry name" value="cca-adding enzyme, domain 2"/>
    <property type="match status" value="1"/>
</dbReference>
<dbReference type="GO" id="GO:0000166">
    <property type="term" value="F:nucleotide binding"/>
    <property type="evidence" value="ECO:0007669"/>
    <property type="project" value="UniProtKB-KW"/>
</dbReference>
<comment type="cofactor">
    <cofactor evidence="1">
        <name>Mg(2+)</name>
        <dbReference type="ChEBI" id="CHEBI:18420"/>
    </cofactor>
</comment>
<keyword evidence="9" id="KW-0694">RNA-binding</keyword>
<keyword evidence="7" id="KW-0547">Nucleotide-binding</keyword>
<dbReference type="EMBL" id="CAESAO010000171">
    <property type="protein sequence ID" value="CAB4346830.1"/>
    <property type="molecule type" value="Genomic_DNA"/>
</dbReference>
<protein>
    <submittedName>
        <fullName evidence="11">Unannotated protein</fullName>
    </submittedName>
</protein>
<keyword evidence="3" id="KW-0808">Transferase</keyword>
<dbReference type="GO" id="GO:0008033">
    <property type="term" value="P:tRNA processing"/>
    <property type="evidence" value="ECO:0007669"/>
    <property type="project" value="UniProtKB-KW"/>
</dbReference>
<accession>A0A6J6A1B0</accession>
<evidence type="ECO:0000256" key="9">
    <source>
        <dbReference type="ARBA" id="ARBA00022884"/>
    </source>
</evidence>
<evidence type="ECO:0000256" key="6">
    <source>
        <dbReference type="ARBA" id="ARBA00022723"/>
    </source>
</evidence>
<keyword evidence="2" id="KW-0820">tRNA-binding</keyword>
<dbReference type="InterPro" id="IPR043519">
    <property type="entry name" value="NT_sf"/>
</dbReference>
<keyword evidence="4" id="KW-0819">tRNA processing</keyword>
<dbReference type="Pfam" id="PF01743">
    <property type="entry name" value="PolyA_pol"/>
    <property type="match status" value="1"/>
</dbReference>
<dbReference type="SUPFAM" id="SSF81301">
    <property type="entry name" value="Nucleotidyltransferase"/>
    <property type="match status" value="1"/>
</dbReference>
<dbReference type="AlphaFoldDB" id="A0A6J6A1B0"/>